<reference evidence="8 9" key="1">
    <citation type="submission" date="2023-12" db="EMBL/GenBank/DDBJ databases">
        <title>Novel species of the genus Arcicella isolated from rivers.</title>
        <authorList>
            <person name="Lu H."/>
        </authorList>
    </citation>
    <scope>NUCLEOTIDE SEQUENCE [LARGE SCALE GENOMIC DNA]</scope>
    <source>
        <strain evidence="8 9">KCTC 23307</strain>
    </source>
</reference>
<dbReference type="Pfam" id="PF02417">
    <property type="entry name" value="Chromate_transp"/>
    <property type="match status" value="2"/>
</dbReference>
<proteinExistence type="inferred from homology"/>
<organism evidence="8 9">
    <name type="scientific">Arcicella rigui</name>
    <dbReference type="NCBI Taxonomy" id="797020"/>
    <lineage>
        <taxon>Bacteria</taxon>
        <taxon>Pseudomonadati</taxon>
        <taxon>Bacteroidota</taxon>
        <taxon>Cytophagia</taxon>
        <taxon>Cytophagales</taxon>
        <taxon>Flectobacillaceae</taxon>
        <taxon>Arcicella</taxon>
    </lineage>
</organism>
<dbReference type="PANTHER" id="PTHR33567:SF3">
    <property type="entry name" value="CHROMATE ION TRANSPORTER (EUROFUNG)"/>
    <property type="match status" value="1"/>
</dbReference>
<keyword evidence="9" id="KW-1185">Reference proteome</keyword>
<feature type="transmembrane region" description="Helical" evidence="7">
    <location>
        <begin position="78"/>
        <end position="100"/>
    </location>
</feature>
<feature type="transmembrane region" description="Helical" evidence="7">
    <location>
        <begin position="352"/>
        <end position="369"/>
    </location>
</feature>
<feature type="transmembrane region" description="Helical" evidence="7">
    <location>
        <begin position="112"/>
        <end position="133"/>
    </location>
</feature>
<dbReference type="EMBL" id="JAYFUM010000003">
    <property type="protein sequence ID" value="MEA5138045.1"/>
    <property type="molecule type" value="Genomic_DNA"/>
</dbReference>
<dbReference type="InterPro" id="IPR014047">
    <property type="entry name" value="Chr_Tranpt_l_chain"/>
</dbReference>
<feature type="transmembrane region" description="Helical" evidence="7">
    <location>
        <begin position="325"/>
        <end position="346"/>
    </location>
</feature>
<evidence type="ECO:0000256" key="7">
    <source>
        <dbReference type="SAM" id="Phobius"/>
    </source>
</evidence>
<evidence type="ECO:0000256" key="4">
    <source>
        <dbReference type="ARBA" id="ARBA00022692"/>
    </source>
</evidence>
<feature type="transmembrane region" description="Helical" evidence="7">
    <location>
        <begin position="253"/>
        <end position="276"/>
    </location>
</feature>
<dbReference type="PIRSF" id="PIRSF004810">
    <property type="entry name" value="ChrA"/>
    <property type="match status" value="1"/>
</dbReference>
<evidence type="ECO:0000256" key="1">
    <source>
        <dbReference type="ARBA" id="ARBA00004651"/>
    </source>
</evidence>
<comment type="caution">
    <text evidence="8">The sequence shown here is derived from an EMBL/GenBank/DDBJ whole genome shotgun (WGS) entry which is preliminary data.</text>
</comment>
<keyword evidence="5 7" id="KW-1133">Transmembrane helix</keyword>
<gene>
    <name evidence="8" type="primary">chrA</name>
    <name evidence="8" type="ORF">VB248_02805</name>
</gene>
<dbReference type="RefSeq" id="WP_323295211.1">
    <property type="nucleotide sequence ID" value="NZ_JAYFUM010000003.1"/>
</dbReference>
<protein>
    <submittedName>
        <fullName evidence="8">Chromate efflux transporter</fullName>
    </submittedName>
</protein>
<dbReference type="Proteomes" id="UP001302949">
    <property type="component" value="Unassembled WGS sequence"/>
</dbReference>
<evidence type="ECO:0000256" key="5">
    <source>
        <dbReference type="ARBA" id="ARBA00022989"/>
    </source>
</evidence>
<keyword evidence="4 7" id="KW-0812">Transmembrane</keyword>
<evidence type="ECO:0000313" key="9">
    <source>
        <dbReference type="Proteomes" id="UP001302949"/>
    </source>
</evidence>
<dbReference type="PANTHER" id="PTHR33567">
    <property type="entry name" value="CHROMATE ION TRANSPORTER (EUROFUNG)"/>
    <property type="match status" value="1"/>
</dbReference>
<evidence type="ECO:0000256" key="6">
    <source>
        <dbReference type="ARBA" id="ARBA00023136"/>
    </source>
</evidence>
<comment type="similarity">
    <text evidence="2">Belongs to the chromate ion transporter (CHR) (TC 2.A.51) family.</text>
</comment>
<keyword evidence="3" id="KW-1003">Cell membrane</keyword>
<sequence>MKKIRRIIFLQDVLILACTSFGGPQVHLAMFIERFVNKRNYLTEEELLELQALCAFLPGPTSTQTITALGYKIGGPNLAYLTLLVWITPAVAIMTAAAFGMTYLQNRDIIRFIQPIGVAFIIHAGYALGTKVIKNTSGVLLMMVAAMFAFYFQSPWVCPIALIIGGTYTALDYKDYPAQTKHKMVIPWANFHLFWAFLLFLAVLGHFTDYEPIRLFENFYRNGSLVFGGGQVLAPILYTEFVEFKHLVRADDFLTGMALSQALPGPVFALTSYLGTLVMKNGTWWEQLLGSAVGAAGIFLPGTFLIFFVYRIWGQLKQYRGIRASLEGINTTSIGLTLAAAVTFLVPMVKQVDIIGIATVLATLVLIQFTKIPSFFIFLGGLALGFVFGFLV</sequence>
<feature type="transmembrane region" description="Helical" evidence="7">
    <location>
        <begin position="185"/>
        <end position="207"/>
    </location>
</feature>
<accession>A0ABU5Q5E7</accession>
<evidence type="ECO:0000313" key="8">
    <source>
        <dbReference type="EMBL" id="MEA5138045.1"/>
    </source>
</evidence>
<evidence type="ECO:0000256" key="2">
    <source>
        <dbReference type="ARBA" id="ARBA00005262"/>
    </source>
</evidence>
<dbReference type="NCBIfam" id="TIGR00937">
    <property type="entry name" value="2A51"/>
    <property type="match status" value="1"/>
</dbReference>
<dbReference type="InterPro" id="IPR003370">
    <property type="entry name" value="Chromate_transpt"/>
</dbReference>
<name>A0ABU5Q5E7_9BACT</name>
<feature type="transmembrane region" description="Helical" evidence="7">
    <location>
        <begin position="219"/>
        <end position="241"/>
    </location>
</feature>
<comment type="subcellular location">
    <subcellularLocation>
        <location evidence="1">Cell membrane</location>
        <topology evidence="1">Multi-pass membrane protein</topology>
    </subcellularLocation>
</comment>
<keyword evidence="6 7" id="KW-0472">Membrane</keyword>
<feature type="transmembrane region" description="Helical" evidence="7">
    <location>
        <begin position="288"/>
        <end position="313"/>
    </location>
</feature>
<feature type="transmembrane region" description="Helical" evidence="7">
    <location>
        <begin position="139"/>
        <end position="164"/>
    </location>
</feature>
<evidence type="ECO:0000256" key="3">
    <source>
        <dbReference type="ARBA" id="ARBA00022475"/>
    </source>
</evidence>
<feature type="transmembrane region" description="Helical" evidence="7">
    <location>
        <begin position="374"/>
        <end position="391"/>
    </location>
</feature>